<dbReference type="KEGG" id="mgin:FRZ54_11565"/>
<evidence type="ECO:0000313" key="1">
    <source>
        <dbReference type="EMBL" id="QEC63188.1"/>
    </source>
</evidence>
<protein>
    <submittedName>
        <fullName evidence="1">Uncharacterized protein</fullName>
    </submittedName>
</protein>
<proteinExistence type="predicted"/>
<keyword evidence="2" id="KW-1185">Reference proteome</keyword>
<sequence length="90" mass="10692">MRTSLIETEQIEAHLLQLSGGGDALVFEAKMLIDAELTEKVLWQQKTYQMVKLYGRDQLRQEIESAHQKLFKDEQHQSFRQKIMRLFIKK</sequence>
<dbReference type="OrthoDB" id="1444051at2"/>
<dbReference type="EMBL" id="CP042436">
    <property type="protein sequence ID" value="QEC63188.1"/>
    <property type="molecule type" value="Genomic_DNA"/>
</dbReference>
<reference evidence="1 2" key="1">
    <citation type="journal article" date="2017" name="Curr. Microbiol.">
        <title>Mucilaginibacter ginsenosidivorans sp. nov., Isolated from Soil of Ginseng Field.</title>
        <authorList>
            <person name="Kim M.M."/>
            <person name="Siddiqi M.Z."/>
            <person name="Im W.T."/>
        </authorList>
    </citation>
    <scope>NUCLEOTIDE SEQUENCE [LARGE SCALE GENOMIC DNA]</scope>
    <source>
        <strain evidence="1 2">Gsoil 3017</strain>
    </source>
</reference>
<dbReference type="Proteomes" id="UP000321479">
    <property type="component" value="Chromosome"/>
</dbReference>
<evidence type="ECO:0000313" key="2">
    <source>
        <dbReference type="Proteomes" id="UP000321479"/>
    </source>
</evidence>
<name>A0A5B8UWA5_9SPHI</name>
<dbReference type="AlphaFoldDB" id="A0A5B8UWA5"/>
<gene>
    <name evidence="1" type="ORF">FRZ54_11565</name>
</gene>
<accession>A0A5B8UWA5</accession>
<dbReference type="RefSeq" id="WP_147031764.1">
    <property type="nucleotide sequence ID" value="NZ_CP042436.1"/>
</dbReference>
<organism evidence="1 2">
    <name type="scientific">Mucilaginibacter ginsenosidivorans</name>
    <dbReference type="NCBI Taxonomy" id="398053"/>
    <lineage>
        <taxon>Bacteria</taxon>
        <taxon>Pseudomonadati</taxon>
        <taxon>Bacteroidota</taxon>
        <taxon>Sphingobacteriia</taxon>
        <taxon>Sphingobacteriales</taxon>
        <taxon>Sphingobacteriaceae</taxon>
        <taxon>Mucilaginibacter</taxon>
    </lineage>
</organism>